<dbReference type="EMBL" id="GL348713">
    <property type="protein sequence ID" value="EFH67950.1"/>
    <property type="molecule type" value="Genomic_DNA"/>
</dbReference>
<dbReference type="Proteomes" id="UP000008694">
    <property type="component" value="Unassembled WGS sequence"/>
</dbReference>
<dbReference type="HOGENOM" id="CLU_1035631_0_0_1"/>
<evidence type="ECO:0000313" key="2">
    <source>
        <dbReference type="Proteomes" id="UP000008694"/>
    </source>
</evidence>
<name>D7KJG2_ARALL</name>
<gene>
    <name evidence="1" type="ORF">ARALYDRAFT_682336</name>
</gene>
<dbReference type="Gramene" id="Al_scaffold_0001_4659">
    <property type="protein sequence ID" value="Al_scaffold_0001_4659"/>
    <property type="gene ID" value="Al_scaffold_0001_4659"/>
</dbReference>
<dbReference type="InterPro" id="IPR012340">
    <property type="entry name" value="NA-bd_OB-fold"/>
</dbReference>
<proteinExistence type="predicted"/>
<protein>
    <submittedName>
        <fullName evidence="1">Predicted protein</fullName>
    </submittedName>
</protein>
<reference evidence="2" key="1">
    <citation type="journal article" date="2011" name="Nat. Genet.">
        <title>The Arabidopsis lyrata genome sequence and the basis of rapid genome size change.</title>
        <authorList>
            <person name="Hu T.T."/>
            <person name="Pattyn P."/>
            <person name="Bakker E.G."/>
            <person name="Cao J."/>
            <person name="Cheng J.-F."/>
            <person name="Clark R.M."/>
            <person name="Fahlgren N."/>
            <person name="Fawcett J.A."/>
            <person name="Grimwood J."/>
            <person name="Gundlach H."/>
            <person name="Haberer G."/>
            <person name="Hollister J.D."/>
            <person name="Ossowski S."/>
            <person name="Ottilar R.P."/>
            <person name="Salamov A.A."/>
            <person name="Schneeberger K."/>
            <person name="Spannagl M."/>
            <person name="Wang X."/>
            <person name="Yang L."/>
            <person name="Nasrallah M.E."/>
            <person name="Bergelson J."/>
            <person name="Carrington J.C."/>
            <person name="Gaut B.S."/>
            <person name="Schmutz J."/>
            <person name="Mayer K.F.X."/>
            <person name="Van de Peer Y."/>
            <person name="Grigoriev I.V."/>
            <person name="Nordborg M."/>
            <person name="Weigel D."/>
            <person name="Guo Y.-L."/>
        </authorList>
    </citation>
    <scope>NUCLEOTIDE SEQUENCE [LARGE SCALE GENOMIC DNA]</scope>
    <source>
        <strain evidence="2">cv. MN47</strain>
    </source>
</reference>
<accession>D7KJG2</accession>
<sequence length="269" mass="31401">MEFCITWEVPSTKLSDEGGVDEQRARFGEVLDELISRFVSVYWKQVTAGVSFSRRCTNDMFYFNKTTRDWRRRVVAPSCFTDRVGFCKHVLSWLKYSLRPNILKERTEIGSKARSYSSIYLLFSYIAKGSDVSVDRYGSYPLVFDVVGKIVNVRELVFVPSVEHSQGGYFELYFGLRDTECIHLECRLTGDLAVEFYDLWKHRSRNTVICIIKFVKLELSQEHRWRCTNVTGSTRIMLNPDLSITDEMLCWNPENDQVPIITRKENAME</sequence>
<evidence type="ECO:0000313" key="1">
    <source>
        <dbReference type="EMBL" id="EFH67950.1"/>
    </source>
</evidence>
<dbReference type="AlphaFoldDB" id="D7KJG2"/>
<dbReference type="Gene3D" id="2.40.50.140">
    <property type="entry name" value="Nucleic acid-binding proteins"/>
    <property type="match status" value="1"/>
</dbReference>
<organism evidence="2">
    <name type="scientific">Arabidopsis lyrata subsp. lyrata</name>
    <name type="common">Lyre-leaved rock-cress</name>
    <dbReference type="NCBI Taxonomy" id="81972"/>
    <lineage>
        <taxon>Eukaryota</taxon>
        <taxon>Viridiplantae</taxon>
        <taxon>Streptophyta</taxon>
        <taxon>Embryophyta</taxon>
        <taxon>Tracheophyta</taxon>
        <taxon>Spermatophyta</taxon>
        <taxon>Magnoliopsida</taxon>
        <taxon>eudicotyledons</taxon>
        <taxon>Gunneridae</taxon>
        <taxon>Pentapetalae</taxon>
        <taxon>rosids</taxon>
        <taxon>malvids</taxon>
        <taxon>Brassicales</taxon>
        <taxon>Brassicaceae</taxon>
        <taxon>Camelineae</taxon>
        <taxon>Arabidopsis</taxon>
    </lineage>
</organism>
<keyword evidence="2" id="KW-1185">Reference proteome</keyword>